<dbReference type="PATRIC" id="fig|882800.3.peg.1632"/>
<comment type="caution">
    <text evidence="1">The sequence shown here is derived from an EMBL/GenBank/DDBJ whole genome shotgun (WGS) entry which is preliminary data.</text>
</comment>
<name>H1KGA1_METEX</name>
<evidence type="ECO:0000313" key="1">
    <source>
        <dbReference type="EMBL" id="EHP93442.1"/>
    </source>
</evidence>
<evidence type="ECO:0000313" key="2">
    <source>
        <dbReference type="Proteomes" id="UP000004382"/>
    </source>
</evidence>
<gene>
    <name evidence="1" type="ORF">MetexDRAFT_1663</name>
</gene>
<accession>H1KGA1</accession>
<dbReference type="InterPro" id="IPR010064">
    <property type="entry name" value="HK97-gp10_tail"/>
</dbReference>
<reference evidence="1 2" key="1">
    <citation type="submission" date="2011-09" db="EMBL/GenBank/DDBJ databases">
        <title>The draft genome of Methylobacterium extorquens DSM 13060.</title>
        <authorList>
            <consortium name="US DOE Joint Genome Institute (JGI-PGF)"/>
            <person name="Lucas S."/>
            <person name="Han J."/>
            <person name="Lapidus A."/>
            <person name="Cheng J.-F."/>
            <person name="Goodwin L."/>
            <person name="Pitluck S."/>
            <person name="Peters L."/>
            <person name="Land M.L."/>
            <person name="Hauser L."/>
            <person name="Koskimaki J."/>
            <person name="Halonen O."/>
            <person name="Pirttila A."/>
            <person name="Frank C."/>
            <person name="Woyke T.J."/>
        </authorList>
    </citation>
    <scope>NUCLEOTIDE SEQUENCE [LARGE SCALE GENOMIC DNA]</scope>
    <source>
        <strain evidence="1 2">DSM 13060</strain>
    </source>
</reference>
<dbReference type="AlphaFoldDB" id="H1KGA1"/>
<dbReference type="NCBIfam" id="TIGR01725">
    <property type="entry name" value="phge_HK97_gp10"/>
    <property type="match status" value="1"/>
</dbReference>
<proteinExistence type="predicted"/>
<sequence>MAGTALIGAQKFTAQMDGLSKRMESLIHRVVQDAAERVAADAAISITSGSIQGKGHVRSRPGEPPNAEWGHLHTSIKVEKVDDLHWNVAVYAPYAAHLEYGTARMAARPFLRPAEIKNRDETVLSFFGAIKKARGL</sequence>
<protein>
    <submittedName>
        <fullName evidence="1">Phage protein, HK97 gp10 family</fullName>
    </submittedName>
</protein>
<organism evidence="1 2">
    <name type="scientific">Methylorubrum extorquens DSM 13060</name>
    <dbReference type="NCBI Taxonomy" id="882800"/>
    <lineage>
        <taxon>Bacteria</taxon>
        <taxon>Pseudomonadati</taxon>
        <taxon>Pseudomonadota</taxon>
        <taxon>Alphaproteobacteria</taxon>
        <taxon>Hyphomicrobiales</taxon>
        <taxon>Methylobacteriaceae</taxon>
        <taxon>Methylorubrum</taxon>
    </lineage>
</organism>
<dbReference type="RefSeq" id="WP_003598731.1">
    <property type="nucleotide sequence ID" value="NZ_AGJK01000031.1"/>
</dbReference>
<dbReference type="Proteomes" id="UP000004382">
    <property type="component" value="Unassembled WGS sequence"/>
</dbReference>
<dbReference type="EMBL" id="AGJK01000031">
    <property type="protein sequence ID" value="EHP93442.1"/>
    <property type="molecule type" value="Genomic_DNA"/>
</dbReference>